<dbReference type="Pfam" id="PF00809">
    <property type="entry name" value="Pterin_bind"/>
    <property type="match status" value="1"/>
</dbReference>
<dbReference type="PANTHER" id="PTHR20941:SF1">
    <property type="entry name" value="FOLIC ACID SYNTHESIS PROTEIN FOL1"/>
    <property type="match status" value="1"/>
</dbReference>
<protein>
    <recommendedName>
        <fullName evidence="6 12">Dihydropteroate synthase</fullName>
        <shortName evidence="12">DHPS</shortName>
        <ecNumber evidence="5 12">2.5.1.15</ecNumber>
    </recommendedName>
    <alternativeName>
        <fullName evidence="11 12">Dihydropteroate pyrophosphorylase</fullName>
    </alternativeName>
</protein>
<comment type="similarity">
    <text evidence="4 12">Belongs to the DHPS family.</text>
</comment>
<dbReference type="HOGENOM" id="CLU_008023_0_2_10"/>
<keyword evidence="9 12" id="KW-0460">Magnesium</keyword>
<evidence type="ECO:0000256" key="8">
    <source>
        <dbReference type="ARBA" id="ARBA00022723"/>
    </source>
</evidence>
<dbReference type="InterPro" id="IPR011005">
    <property type="entry name" value="Dihydropteroate_synth-like_sf"/>
</dbReference>
<dbReference type="FunFam" id="3.20.20.20:FF:000006">
    <property type="entry name" value="Dihydropteroate synthase"/>
    <property type="match status" value="1"/>
</dbReference>
<comment type="function">
    <text evidence="12">Catalyzes the condensation of para-aminobenzoate (pABA) with 6-hydroxymethyl-7,8-dihydropterin diphosphate (DHPt-PP) to form 7,8-dihydropteroate (H2Pte), the immediate precursor of folate derivatives.</text>
</comment>
<dbReference type="PROSITE" id="PS00792">
    <property type="entry name" value="DHPS_1"/>
    <property type="match status" value="1"/>
</dbReference>
<accession>H8KN86</accession>
<organism evidence="14 15">
    <name type="scientific">Solitalea canadensis (strain ATCC 29591 / DSM 3403 / JCM 21819 / LMG 8368 / NBRC 15130 / NCIMB 12057 / USAM 9D)</name>
    <name type="common">Flexibacter canadensis</name>
    <dbReference type="NCBI Taxonomy" id="929556"/>
    <lineage>
        <taxon>Bacteria</taxon>
        <taxon>Pseudomonadati</taxon>
        <taxon>Bacteroidota</taxon>
        <taxon>Sphingobacteriia</taxon>
        <taxon>Sphingobacteriales</taxon>
        <taxon>Sphingobacteriaceae</taxon>
        <taxon>Solitalea</taxon>
    </lineage>
</organism>
<dbReference type="GO" id="GO:0004156">
    <property type="term" value="F:dihydropteroate synthase activity"/>
    <property type="evidence" value="ECO:0007669"/>
    <property type="project" value="UniProtKB-EC"/>
</dbReference>
<reference evidence="14" key="1">
    <citation type="submission" date="2012-02" db="EMBL/GenBank/DDBJ databases">
        <title>The complete genome of Solitalea canadensis DSM 3403.</title>
        <authorList>
            <consortium name="US DOE Joint Genome Institute (JGI-PGF)"/>
            <person name="Lucas S."/>
            <person name="Copeland A."/>
            <person name="Lapidus A."/>
            <person name="Glavina del Rio T."/>
            <person name="Dalin E."/>
            <person name="Tice H."/>
            <person name="Bruce D."/>
            <person name="Goodwin L."/>
            <person name="Pitluck S."/>
            <person name="Peters L."/>
            <person name="Ovchinnikova G."/>
            <person name="Lu M."/>
            <person name="Kyrpides N."/>
            <person name="Mavromatis K."/>
            <person name="Ivanova N."/>
            <person name="Brettin T."/>
            <person name="Detter J.C."/>
            <person name="Han C."/>
            <person name="Larimer F."/>
            <person name="Land M."/>
            <person name="Hauser L."/>
            <person name="Markowitz V."/>
            <person name="Cheng J.-F."/>
            <person name="Hugenholtz P."/>
            <person name="Woyke T."/>
            <person name="Wu D."/>
            <person name="Spring S."/>
            <person name="Schroeder M."/>
            <person name="Kopitz M."/>
            <person name="Brambilla E."/>
            <person name="Klenk H.-P."/>
            <person name="Eisen J.A."/>
        </authorList>
    </citation>
    <scope>NUCLEOTIDE SEQUENCE</scope>
    <source>
        <strain evidence="14">DSM 3403</strain>
    </source>
</reference>
<dbReference type="PROSITE" id="PS50972">
    <property type="entry name" value="PTERIN_BINDING"/>
    <property type="match status" value="1"/>
</dbReference>
<dbReference type="OrthoDB" id="9811744at2"/>
<evidence type="ECO:0000313" key="14">
    <source>
        <dbReference type="EMBL" id="AFD09419.1"/>
    </source>
</evidence>
<dbReference type="GO" id="GO:0046656">
    <property type="term" value="P:folic acid biosynthetic process"/>
    <property type="evidence" value="ECO:0007669"/>
    <property type="project" value="UniProtKB-KW"/>
</dbReference>
<gene>
    <name evidence="14" type="ordered locus">Solca_4429</name>
</gene>
<evidence type="ECO:0000256" key="6">
    <source>
        <dbReference type="ARBA" id="ARBA00016919"/>
    </source>
</evidence>
<dbReference type="PANTHER" id="PTHR20941">
    <property type="entry name" value="FOLATE SYNTHESIS PROTEINS"/>
    <property type="match status" value="1"/>
</dbReference>
<dbReference type="KEGG" id="scn:Solca_4429"/>
<evidence type="ECO:0000256" key="4">
    <source>
        <dbReference type="ARBA" id="ARBA00009503"/>
    </source>
</evidence>
<dbReference type="UniPathway" id="UPA00077">
    <property type="reaction ID" value="UER00156"/>
</dbReference>
<sequence>MNATTFFSKRTTINCKGELLDLSEPKVMGILNITPDSFFDGGQHNLLDEAIKHCEQLLSDGADLIDLGAYSSRPGAADVSEQEEIERIKPVLKEILHRFPNTIISIDTFRAEVARVAIHEGAAIINDISGGELDPQMFETAAKLQVPYILMHMRGTPDTMQKLTQYDDLVSDIIKYFAEKVHQLRTLGVHDVILDPGFGFAKTLEQNYQLMSHLNELKIFDLPILSGISRKSMIYKLLDIDPQSALNGTSVLNMISLQQGARILRVHDVREAIQVVKIYKMLEDTQNG</sequence>
<dbReference type="SUPFAM" id="SSF51717">
    <property type="entry name" value="Dihydropteroate synthetase-like"/>
    <property type="match status" value="1"/>
</dbReference>
<proteinExistence type="inferred from homology"/>
<evidence type="ECO:0000256" key="10">
    <source>
        <dbReference type="ARBA" id="ARBA00022909"/>
    </source>
</evidence>
<dbReference type="GO" id="GO:0046872">
    <property type="term" value="F:metal ion binding"/>
    <property type="evidence" value="ECO:0007669"/>
    <property type="project" value="UniProtKB-KW"/>
</dbReference>
<dbReference type="PROSITE" id="PS00793">
    <property type="entry name" value="DHPS_2"/>
    <property type="match status" value="1"/>
</dbReference>
<keyword evidence="10 12" id="KW-0289">Folate biosynthesis</keyword>
<dbReference type="Proteomes" id="UP000007590">
    <property type="component" value="Chromosome"/>
</dbReference>
<evidence type="ECO:0000256" key="7">
    <source>
        <dbReference type="ARBA" id="ARBA00022679"/>
    </source>
</evidence>
<dbReference type="CDD" id="cd00739">
    <property type="entry name" value="DHPS"/>
    <property type="match status" value="1"/>
</dbReference>
<dbReference type="NCBIfam" id="TIGR01496">
    <property type="entry name" value="DHPS"/>
    <property type="match status" value="1"/>
</dbReference>
<name>H8KN86_SOLCM</name>
<evidence type="ECO:0000256" key="1">
    <source>
        <dbReference type="ARBA" id="ARBA00000012"/>
    </source>
</evidence>
<dbReference type="RefSeq" id="WP_014682641.1">
    <property type="nucleotide sequence ID" value="NC_017770.1"/>
</dbReference>
<evidence type="ECO:0000256" key="9">
    <source>
        <dbReference type="ARBA" id="ARBA00022842"/>
    </source>
</evidence>
<dbReference type="InterPro" id="IPR045031">
    <property type="entry name" value="DHP_synth-like"/>
</dbReference>
<evidence type="ECO:0000256" key="5">
    <source>
        <dbReference type="ARBA" id="ARBA00012458"/>
    </source>
</evidence>
<dbReference type="AlphaFoldDB" id="H8KN86"/>
<evidence type="ECO:0000256" key="2">
    <source>
        <dbReference type="ARBA" id="ARBA00001946"/>
    </source>
</evidence>
<feature type="domain" description="Pterin-binding" evidence="13">
    <location>
        <begin position="25"/>
        <end position="277"/>
    </location>
</feature>
<evidence type="ECO:0000313" key="15">
    <source>
        <dbReference type="Proteomes" id="UP000007590"/>
    </source>
</evidence>
<keyword evidence="8 12" id="KW-0479">Metal-binding</keyword>
<dbReference type="GO" id="GO:0005829">
    <property type="term" value="C:cytosol"/>
    <property type="evidence" value="ECO:0007669"/>
    <property type="project" value="TreeGrafter"/>
</dbReference>
<comment type="catalytic activity">
    <reaction evidence="1">
        <text>(7,8-dihydropterin-6-yl)methyl diphosphate + 4-aminobenzoate = 7,8-dihydropteroate + diphosphate</text>
        <dbReference type="Rhea" id="RHEA:19949"/>
        <dbReference type="ChEBI" id="CHEBI:17836"/>
        <dbReference type="ChEBI" id="CHEBI:17839"/>
        <dbReference type="ChEBI" id="CHEBI:33019"/>
        <dbReference type="ChEBI" id="CHEBI:72950"/>
        <dbReference type="EC" id="2.5.1.15"/>
    </reaction>
</comment>
<comment type="pathway">
    <text evidence="3 12">Cofactor biosynthesis; tetrahydrofolate biosynthesis; 7,8-dihydrofolate from 2-amino-4-hydroxy-6-hydroxymethyl-7,8-dihydropteridine diphosphate and 4-aminobenzoate: step 1/2.</text>
</comment>
<dbReference type="eggNOG" id="COG0294">
    <property type="taxonomic scope" value="Bacteria"/>
</dbReference>
<keyword evidence="7 12" id="KW-0808">Transferase</keyword>
<keyword evidence="15" id="KW-1185">Reference proteome</keyword>
<dbReference type="Gene3D" id="3.20.20.20">
    <property type="entry name" value="Dihydropteroate synthase-like"/>
    <property type="match status" value="1"/>
</dbReference>
<evidence type="ECO:0000259" key="13">
    <source>
        <dbReference type="PROSITE" id="PS50972"/>
    </source>
</evidence>
<dbReference type="InterPro" id="IPR006390">
    <property type="entry name" value="DHP_synth_dom"/>
</dbReference>
<dbReference type="STRING" id="929556.Solca_4429"/>
<dbReference type="EMBL" id="CP003349">
    <property type="protein sequence ID" value="AFD09419.1"/>
    <property type="molecule type" value="Genomic_DNA"/>
</dbReference>
<evidence type="ECO:0000256" key="12">
    <source>
        <dbReference type="RuleBase" id="RU361205"/>
    </source>
</evidence>
<dbReference type="InterPro" id="IPR000489">
    <property type="entry name" value="Pterin-binding_dom"/>
</dbReference>
<evidence type="ECO:0000256" key="3">
    <source>
        <dbReference type="ARBA" id="ARBA00004763"/>
    </source>
</evidence>
<dbReference type="EC" id="2.5.1.15" evidence="5 12"/>
<evidence type="ECO:0000256" key="11">
    <source>
        <dbReference type="ARBA" id="ARBA00030193"/>
    </source>
</evidence>
<comment type="cofactor">
    <cofactor evidence="2 12">
        <name>Mg(2+)</name>
        <dbReference type="ChEBI" id="CHEBI:18420"/>
    </cofactor>
</comment>
<dbReference type="GO" id="GO:0046654">
    <property type="term" value="P:tetrahydrofolate biosynthetic process"/>
    <property type="evidence" value="ECO:0007669"/>
    <property type="project" value="UniProtKB-UniPathway"/>
</dbReference>